<evidence type="ECO:0000259" key="2">
    <source>
        <dbReference type="Pfam" id="PF02517"/>
    </source>
</evidence>
<feature type="transmembrane region" description="Helical" evidence="1">
    <location>
        <begin position="118"/>
        <end position="136"/>
    </location>
</feature>
<evidence type="ECO:0000313" key="3">
    <source>
        <dbReference type="EMBL" id="SDJ78029.1"/>
    </source>
</evidence>
<dbReference type="Pfam" id="PF02517">
    <property type="entry name" value="Rce1-like"/>
    <property type="match status" value="1"/>
</dbReference>
<dbReference type="EMBL" id="FNEV01000016">
    <property type="protein sequence ID" value="SDJ78029.1"/>
    <property type="molecule type" value="Genomic_DNA"/>
</dbReference>
<gene>
    <name evidence="3" type="ORF">SAMN04490247_3204</name>
</gene>
<proteinExistence type="predicted"/>
<name>A0A1G8WI71_9BACI</name>
<dbReference type="STRING" id="86666.SAMN04490247_3204"/>
<keyword evidence="1" id="KW-0812">Transmembrane</keyword>
<dbReference type="Proteomes" id="UP000199225">
    <property type="component" value="Unassembled WGS sequence"/>
</dbReference>
<dbReference type="InterPro" id="IPR003675">
    <property type="entry name" value="Rce1/LyrA-like_dom"/>
</dbReference>
<evidence type="ECO:0000256" key="1">
    <source>
        <dbReference type="SAM" id="Phobius"/>
    </source>
</evidence>
<sequence>MPRRYWYIIIIYLATQLSGIIGAPLLMALGFGRTDAIAVWSIFSFTIATVWMLILLKPELAERSERARTGSIILWAILGFFLALFAQNIAGMIEMYLFDASPESENTQLLMDIAEQSPIFILLPVIFAPITEEIIFRKIIFGSIYKRTNFLLAVVVSSLAFAAFHFDFTHLLIYFAAGSVFAFLYVKTKSIITPIITHMILNSMVVVAQMYREELENYMEQMETILLGGLF</sequence>
<evidence type="ECO:0000313" key="4">
    <source>
        <dbReference type="Proteomes" id="UP000199225"/>
    </source>
</evidence>
<dbReference type="AlphaFoldDB" id="A0A1G8WI71"/>
<feature type="domain" description="CAAX prenyl protease 2/Lysostaphin resistance protein A-like" evidence="2">
    <location>
        <begin position="117"/>
        <end position="204"/>
    </location>
</feature>
<accession>A0A1G8WI71</accession>
<dbReference type="OrthoDB" id="2194912at2"/>
<keyword evidence="1" id="KW-0472">Membrane</keyword>
<dbReference type="RefSeq" id="WP_093194838.1">
    <property type="nucleotide sequence ID" value="NZ_FNEV01000016.1"/>
</dbReference>
<dbReference type="GO" id="GO:0080120">
    <property type="term" value="P:CAAX-box protein maturation"/>
    <property type="evidence" value="ECO:0007669"/>
    <property type="project" value="UniProtKB-ARBA"/>
</dbReference>
<dbReference type="PANTHER" id="PTHR36435:SF6">
    <property type="entry name" value="ABORTIVE INFECTION PROTEIN"/>
    <property type="match status" value="1"/>
</dbReference>
<feature type="transmembrane region" description="Helical" evidence="1">
    <location>
        <begin position="37"/>
        <end position="56"/>
    </location>
</feature>
<feature type="transmembrane region" description="Helical" evidence="1">
    <location>
        <begin position="171"/>
        <end position="186"/>
    </location>
</feature>
<dbReference type="GO" id="GO:0004175">
    <property type="term" value="F:endopeptidase activity"/>
    <property type="evidence" value="ECO:0007669"/>
    <property type="project" value="UniProtKB-ARBA"/>
</dbReference>
<feature type="transmembrane region" description="Helical" evidence="1">
    <location>
        <begin position="72"/>
        <end position="98"/>
    </location>
</feature>
<keyword evidence="4" id="KW-1185">Reference proteome</keyword>
<protein>
    <recommendedName>
        <fullName evidence="2">CAAX prenyl protease 2/Lysostaphin resistance protein A-like domain-containing protein</fullName>
    </recommendedName>
</protein>
<feature type="transmembrane region" description="Helical" evidence="1">
    <location>
        <begin position="148"/>
        <end position="165"/>
    </location>
</feature>
<feature type="transmembrane region" description="Helical" evidence="1">
    <location>
        <begin position="7"/>
        <end position="31"/>
    </location>
</feature>
<keyword evidence="1" id="KW-1133">Transmembrane helix</keyword>
<dbReference type="PANTHER" id="PTHR36435">
    <property type="entry name" value="SLR1288 PROTEIN"/>
    <property type="match status" value="1"/>
</dbReference>
<reference evidence="4" key="1">
    <citation type="submission" date="2016-10" db="EMBL/GenBank/DDBJ databases">
        <authorList>
            <person name="Varghese N."/>
            <person name="Submissions S."/>
        </authorList>
    </citation>
    <scope>NUCLEOTIDE SEQUENCE [LARGE SCALE GENOMIC DNA]</scope>
    <source>
        <strain evidence="4">DSM 4771</strain>
    </source>
</reference>
<dbReference type="InterPro" id="IPR052710">
    <property type="entry name" value="CAAX_protease"/>
</dbReference>
<organism evidence="3 4">
    <name type="scientific">Salimicrobium halophilum</name>
    <dbReference type="NCBI Taxonomy" id="86666"/>
    <lineage>
        <taxon>Bacteria</taxon>
        <taxon>Bacillati</taxon>
        <taxon>Bacillota</taxon>
        <taxon>Bacilli</taxon>
        <taxon>Bacillales</taxon>
        <taxon>Bacillaceae</taxon>
        <taxon>Salimicrobium</taxon>
    </lineage>
</organism>